<sequence>MTWSLTVAAVIERQGRFLVVEETDGVHPERVFNQPAGHVDPGETILDAVRREVREETGLPFTPEAVVGIYQLQARNGRDYCRICFTGTVPDGVEAVPEDPEILGCRWLSRDELAAAPLRSGLVLRCVDDARAGLRHPLALVEVVRRER</sequence>
<name>A0ABQ5Q5L6_9BACT</name>
<dbReference type="PANTHER" id="PTHR43046:SF14">
    <property type="entry name" value="MUTT_NUDIX FAMILY PROTEIN"/>
    <property type="match status" value="1"/>
</dbReference>
<gene>
    <name evidence="4" type="ORF">GETHPA_09430</name>
</gene>
<dbReference type="EMBL" id="BSDD01000002">
    <property type="protein sequence ID" value="GLH69410.1"/>
    <property type="molecule type" value="Genomic_DNA"/>
</dbReference>
<dbReference type="InterPro" id="IPR020084">
    <property type="entry name" value="NUDIX_hydrolase_CS"/>
</dbReference>
<evidence type="ECO:0000256" key="2">
    <source>
        <dbReference type="ARBA" id="ARBA00022801"/>
    </source>
</evidence>
<keyword evidence="2 4" id="KW-0378">Hydrolase</keyword>
<keyword evidence="5" id="KW-1185">Reference proteome</keyword>
<evidence type="ECO:0000313" key="4">
    <source>
        <dbReference type="EMBL" id="GLH69410.1"/>
    </source>
</evidence>
<evidence type="ECO:0000259" key="3">
    <source>
        <dbReference type="PROSITE" id="PS51462"/>
    </source>
</evidence>
<dbReference type="InterPro" id="IPR015797">
    <property type="entry name" value="NUDIX_hydrolase-like_dom_sf"/>
</dbReference>
<dbReference type="SUPFAM" id="SSF55811">
    <property type="entry name" value="Nudix"/>
    <property type="match status" value="1"/>
</dbReference>
<dbReference type="RefSeq" id="WP_285723430.1">
    <property type="nucleotide sequence ID" value="NZ_BSDD01000002.1"/>
</dbReference>
<dbReference type="Gene3D" id="3.90.79.10">
    <property type="entry name" value="Nucleoside Triphosphate Pyrophosphohydrolase"/>
    <property type="match status" value="1"/>
</dbReference>
<evidence type="ECO:0000256" key="1">
    <source>
        <dbReference type="ARBA" id="ARBA00001946"/>
    </source>
</evidence>
<dbReference type="GO" id="GO:0016787">
    <property type="term" value="F:hydrolase activity"/>
    <property type="evidence" value="ECO:0007669"/>
    <property type="project" value="UniProtKB-KW"/>
</dbReference>
<dbReference type="PROSITE" id="PS00893">
    <property type="entry name" value="NUDIX_BOX"/>
    <property type="match status" value="1"/>
</dbReference>
<feature type="domain" description="Nudix hydrolase" evidence="3">
    <location>
        <begin position="2"/>
        <end position="131"/>
    </location>
</feature>
<accession>A0ABQ5Q5L6</accession>
<proteinExistence type="predicted"/>
<dbReference type="PROSITE" id="PS51462">
    <property type="entry name" value="NUDIX"/>
    <property type="match status" value="1"/>
</dbReference>
<dbReference type="PANTHER" id="PTHR43046">
    <property type="entry name" value="GDP-MANNOSE MANNOSYL HYDROLASE"/>
    <property type="match status" value="1"/>
</dbReference>
<protein>
    <submittedName>
        <fullName evidence="4">NUDIX hydrolase</fullName>
    </submittedName>
</protein>
<dbReference type="Proteomes" id="UP001165089">
    <property type="component" value="Unassembled WGS sequence"/>
</dbReference>
<comment type="caution">
    <text evidence="4">The sequence shown here is derived from an EMBL/GenBank/DDBJ whole genome shotgun (WGS) entry which is preliminary data.</text>
</comment>
<organism evidence="4 5">
    <name type="scientific">Geothrix rubra</name>
    <dbReference type="NCBI Taxonomy" id="2927977"/>
    <lineage>
        <taxon>Bacteria</taxon>
        <taxon>Pseudomonadati</taxon>
        <taxon>Acidobacteriota</taxon>
        <taxon>Holophagae</taxon>
        <taxon>Holophagales</taxon>
        <taxon>Holophagaceae</taxon>
        <taxon>Geothrix</taxon>
    </lineage>
</organism>
<evidence type="ECO:0000313" key="5">
    <source>
        <dbReference type="Proteomes" id="UP001165089"/>
    </source>
</evidence>
<reference evidence="4 5" key="1">
    <citation type="journal article" date="2023" name="Antonie Van Leeuwenhoek">
        <title>Mesoterricola silvestris gen. nov., sp. nov., Mesoterricola sediminis sp. nov., Geothrix oryzae sp. nov., Geothrix edaphica sp. nov., Geothrix rubra sp. nov., and Geothrix limicola sp. nov., six novel members of Acidobacteriota isolated from soils.</title>
        <authorList>
            <person name="Itoh H."/>
            <person name="Sugisawa Y."/>
            <person name="Mise K."/>
            <person name="Xu Z."/>
            <person name="Kuniyasu M."/>
            <person name="Ushijima N."/>
            <person name="Kawano K."/>
            <person name="Kobayashi E."/>
            <person name="Shiratori Y."/>
            <person name="Masuda Y."/>
            <person name="Senoo K."/>
        </authorList>
    </citation>
    <scope>NUCLEOTIDE SEQUENCE [LARGE SCALE GENOMIC DNA]</scope>
    <source>
        <strain evidence="4 5">Red803</strain>
    </source>
</reference>
<dbReference type="InterPro" id="IPR000086">
    <property type="entry name" value="NUDIX_hydrolase_dom"/>
</dbReference>
<comment type="cofactor">
    <cofactor evidence="1">
        <name>Mg(2+)</name>
        <dbReference type="ChEBI" id="CHEBI:18420"/>
    </cofactor>
</comment>
<dbReference type="Pfam" id="PF00293">
    <property type="entry name" value="NUDIX"/>
    <property type="match status" value="1"/>
</dbReference>